<proteinExistence type="predicted"/>
<dbReference type="Gene3D" id="2.40.420.20">
    <property type="match status" value="1"/>
</dbReference>
<name>A0A917IAW0_9MICO</name>
<dbReference type="PROSITE" id="PS51257">
    <property type="entry name" value="PROKAR_LIPOPROTEIN"/>
    <property type="match status" value="1"/>
</dbReference>
<accession>A0A917IAW0</accession>
<feature type="chain" id="PRO_5038745120" evidence="1">
    <location>
        <begin position="26"/>
        <end position="273"/>
    </location>
</feature>
<gene>
    <name evidence="2" type="ORF">GCM10010921_00990</name>
</gene>
<dbReference type="AlphaFoldDB" id="A0A917IAW0"/>
<keyword evidence="3" id="KW-1185">Reference proteome</keyword>
<dbReference type="Proteomes" id="UP000657592">
    <property type="component" value="Unassembled WGS sequence"/>
</dbReference>
<sequence>MTRTVPVLRRALGAAVAGSVVAALAGCYVSSSESVSDPDNTEVVASATVTSRTITDVLTLDVTVTSGADYAITANAAGRLNESQEGYAFSGADGVAQPITLPATVTSVQPLAALEAEVGEGTPLLSAHDSALLLMATLTPAQVLRLAGRTPNAARAQLTGSTGPFDCTLADPRPTHDGDVYALYCRLPTDVPSVVGATGLLALTLDERVDVPSLPIDAVAGTRERGMVYAGEGHEPRPVELGITDGAYIEIVSGVKVGDVVRIPSPSLLGSDG</sequence>
<feature type="signal peptide" evidence="1">
    <location>
        <begin position="1"/>
        <end position="25"/>
    </location>
</feature>
<evidence type="ECO:0000256" key="1">
    <source>
        <dbReference type="SAM" id="SignalP"/>
    </source>
</evidence>
<organism evidence="2 3">
    <name type="scientific">Microbacterium album</name>
    <dbReference type="NCBI Taxonomy" id="2053191"/>
    <lineage>
        <taxon>Bacteria</taxon>
        <taxon>Bacillati</taxon>
        <taxon>Actinomycetota</taxon>
        <taxon>Actinomycetes</taxon>
        <taxon>Micrococcales</taxon>
        <taxon>Microbacteriaceae</taxon>
        <taxon>Microbacterium</taxon>
    </lineage>
</organism>
<keyword evidence="1" id="KW-0732">Signal</keyword>
<reference evidence="2" key="1">
    <citation type="journal article" date="2014" name="Int. J. Syst. Evol. Microbiol.">
        <title>Complete genome sequence of Corynebacterium casei LMG S-19264T (=DSM 44701T), isolated from a smear-ripened cheese.</title>
        <authorList>
            <consortium name="US DOE Joint Genome Institute (JGI-PGF)"/>
            <person name="Walter F."/>
            <person name="Albersmeier A."/>
            <person name="Kalinowski J."/>
            <person name="Ruckert C."/>
        </authorList>
    </citation>
    <scope>NUCLEOTIDE SEQUENCE</scope>
    <source>
        <strain evidence="2">CGMCC 1.15794</strain>
    </source>
</reference>
<dbReference type="EMBL" id="BMJY01000001">
    <property type="protein sequence ID" value="GGH33769.1"/>
    <property type="molecule type" value="Genomic_DNA"/>
</dbReference>
<reference evidence="2" key="2">
    <citation type="submission" date="2020-09" db="EMBL/GenBank/DDBJ databases">
        <authorList>
            <person name="Sun Q."/>
            <person name="Zhou Y."/>
        </authorList>
    </citation>
    <scope>NUCLEOTIDE SEQUENCE</scope>
    <source>
        <strain evidence="2">CGMCC 1.15794</strain>
    </source>
</reference>
<evidence type="ECO:0000313" key="2">
    <source>
        <dbReference type="EMBL" id="GGH33769.1"/>
    </source>
</evidence>
<comment type="caution">
    <text evidence="2">The sequence shown here is derived from an EMBL/GenBank/DDBJ whole genome shotgun (WGS) entry which is preliminary data.</text>
</comment>
<evidence type="ECO:0000313" key="3">
    <source>
        <dbReference type="Proteomes" id="UP000657592"/>
    </source>
</evidence>
<protein>
    <submittedName>
        <fullName evidence="2">Uncharacterized protein</fullName>
    </submittedName>
</protein>